<dbReference type="InterPro" id="IPR000001">
    <property type="entry name" value="Kringle"/>
</dbReference>
<dbReference type="PANTHER" id="PTHR24261">
    <property type="entry name" value="PLASMINOGEN-RELATED"/>
    <property type="match status" value="1"/>
</dbReference>
<dbReference type="InterPro" id="IPR050759">
    <property type="entry name" value="Serine_protease_kringle"/>
</dbReference>
<dbReference type="PROSITE" id="PS50070">
    <property type="entry name" value="KRINGLE_2"/>
    <property type="match status" value="1"/>
</dbReference>
<dbReference type="OrthoDB" id="272018at2759"/>
<organism evidence="6 7">
    <name type="scientific">Bodo saltans</name>
    <name type="common">Flagellated protozoan</name>
    <dbReference type="NCBI Taxonomy" id="75058"/>
    <lineage>
        <taxon>Eukaryota</taxon>
        <taxon>Discoba</taxon>
        <taxon>Euglenozoa</taxon>
        <taxon>Kinetoplastea</taxon>
        <taxon>Metakinetoplastina</taxon>
        <taxon>Eubodonida</taxon>
        <taxon>Bodonidae</taxon>
        <taxon>Bodo</taxon>
    </lineage>
</organism>
<keyword evidence="3" id="KW-0812">Transmembrane</keyword>
<dbReference type="CDD" id="cd00108">
    <property type="entry name" value="KR"/>
    <property type="match status" value="1"/>
</dbReference>
<feature type="domain" description="Kringle" evidence="5">
    <location>
        <begin position="30"/>
        <end position="104"/>
    </location>
</feature>
<feature type="transmembrane region" description="Helical" evidence="3">
    <location>
        <begin position="890"/>
        <end position="910"/>
    </location>
</feature>
<feature type="chain" id="PRO_5006622797" description="Kringle domain-containing protein" evidence="4">
    <location>
        <begin position="18"/>
        <end position="918"/>
    </location>
</feature>
<evidence type="ECO:0000256" key="2">
    <source>
        <dbReference type="ARBA" id="ARBA00023157"/>
    </source>
</evidence>
<name>A0A0S4JWM3_BODSA</name>
<dbReference type="Pfam" id="PF13287">
    <property type="entry name" value="Fn3_assoc"/>
    <property type="match status" value="1"/>
</dbReference>
<keyword evidence="2" id="KW-1015">Disulfide bond</keyword>
<dbReference type="GO" id="GO:0005615">
    <property type="term" value="C:extracellular space"/>
    <property type="evidence" value="ECO:0007669"/>
    <property type="project" value="TreeGrafter"/>
</dbReference>
<evidence type="ECO:0000256" key="4">
    <source>
        <dbReference type="SAM" id="SignalP"/>
    </source>
</evidence>
<evidence type="ECO:0000256" key="1">
    <source>
        <dbReference type="ARBA" id="ARBA00022572"/>
    </source>
</evidence>
<dbReference type="PANTHER" id="PTHR24261:SF7">
    <property type="entry name" value="KRINGLE DOMAIN-CONTAINING PROTEIN"/>
    <property type="match status" value="1"/>
</dbReference>
<dbReference type="AlphaFoldDB" id="A0A0S4JWM3"/>
<proteinExistence type="predicted"/>
<dbReference type="EMBL" id="CYKH01002159">
    <property type="protein sequence ID" value="CUG93534.1"/>
    <property type="molecule type" value="Genomic_DNA"/>
</dbReference>
<gene>
    <name evidence="6" type="ORF">BSAL_43370</name>
</gene>
<evidence type="ECO:0000259" key="5">
    <source>
        <dbReference type="PROSITE" id="PS50070"/>
    </source>
</evidence>
<dbReference type="InterPro" id="IPR026876">
    <property type="entry name" value="Fn3_assoc_repeat"/>
</dbReference>
<dbReference type="Pfam" id="PF00051">
    <property type="entry name" value="Kringle"/>
    <property type="match status" value="1"/>
</dbReference>
<accession>A0A0S4JWM3</accession>
<keyword evidence="3" id="KW-0472">Membrane</keyword>
<keyword evidence="7" id="KW-1185">Reference proteome</keyword>
<dbReference type="GO" id="GO:0004175">
    <property type="term" value="F:endopeptidase activity"/>
    <property type="evidence" value="ECO:0007669"/>
    <property type="project" value="TreeGrafter"/>
</dbReference>
<dbReference type="Proteomes" id="UP000051952">
    <property type="component" value="Unassembled WGS sequence"/>
</dbReference>
<evidence type="ECO:0000256" key="3">
    <source>
        <dbReference type="SAM" id="Phobius"/>
    </source>
</evidence>
<protein>
    <recommendedName>
        <fullName evidence="5">Kringle domain-containing protein</fullName>
    </recommendedName>
</protein>
<evidence type="ECO:0000313" key="7">
    <source>
        <dbReference type="Proteomes" id="UP000051952"/>
    </source>
</evidence>
<dbReference type="VEuPathDB" id="TriTrypDB:BSAL_43370"/>
<dbReference type="SUPFAM" id="SSF57440">
    <property type="entry name" value="Kringle-like"/>
    <property type="match status" value="1"/>
</dbReference>
<keyword evidence="1" id="KW-0420">Kringle</keyword>
<dbReference type="GO" id="GO:0005102">
    <property type="term" value="F:signaling receptor binding"/>
    <property type="evidence" value="ECO:0007669"/>
    <property type="project" value="TreeGrafter"/>
</dbReference>
<sequence>MKLWPVVFALGITSVVGEYCQGAEYYIIPDGRDYRGTVNVTSSGITCQKWSSQTPHEHQTQYPNPALGIGDNNYCRNPFGDSTVGCFTMDPDVPYEECDIGNPCTPTPAPSNLAIGYSLPNGTTLAYDTFLCLTCTEACDLYFTIDGTVPSRTQGIYYQHCFTLSQSSRVRAVAYFVDGSVLIGDQYYGASNQLTNGTFYPPPGTYTSPVLLFVYQNATIVAADVFFPNITEPTAVSANGSWFSQTGYAAAVKNNELVAAGNYEFAIPSPQPPTIFPSSGTFFGGVNCLVYPLPRLDALFVSLNNSAYSAVTGQTFSLTTVGTTTLRFKAVYFDGTTSTATFELTVLDEPTATCTPAPGEYNTAINVTCSAPRGDATILRTWTNTSAVQYVVLSEPGTYNMTVYYSDDTNTIQSNTIIYVLAPKVLDAPILTPCGGQFAFLGASVITSVQDGGFLQVVEVDNVRIVNMSTSALVLTTDIAGNSTVNTRSVPISNPMLAASNVSSCVYSFYGYGSDATKLFRASFTVNKDVLSTCLFLPPGAIILSTTLGTNEIISLPNLPTALVPRYDQRLGDCLSQQGPTSAAFSGVMSYTLSTTVSRVGESVTVIFAGVRLTESTVKMVQDQYSCNDIGVLLQATADGTSATFQAARSGSYRLCAVSSGSAYSVPGPLLFVAAVQAAATVVPCGGVVTKTQTVTINAADGTLISVNGGQWYSTSSTTIRVADLPMVLSAVNGDASIRCVFYGPTSPPTNVSYRIALNDDHSADVVIDAVVKSDGPLYLSVQDTRCTLNTTSRLIPATQLDASIVADFSVTGALPPNPVVCLSSERWSVAVLPSSLVLTSSLLLLHSCATCSSGLCFANNTCACGTTTFSLCVSPAVPNSNSDADAPTWVRVVMAILFFTATVAVWIVFRGKPLKNA</sequence>
<keyword evidence="4" id="KW-0732">Signal</keyword>
<keyword evidence="3" id="KW-1133">Transmembrane helix</keyword>
<dbReference type="PRINTS" id="PR00018">
    <property type="entry name" value="KRINGLE"/>
</dbReference>
<dbReference type="Gene3D" id="2.40.20.10">
    <property type="entry name" value="Plasminogen Kringle 4"/>
    <property type="match status" value="1"/>
</dbReference>
<reference evidence="7" key="1">
    <citation type="submission" date="2015-09" db="EMBL/GenBank/DDBJ databases">
        <authorList>
            <consortium name="Pathogen Informatics"/>
        </authorList>
    </citation>
    <scope>NUCLEOTIDE SEQUENCE [LARGE SCALE GENOMIC DNA]</scope>
    <source>
        <strain evidence="7">Lake Konstanz</strain>
    </source>
</reference>
<dbReference type="InterPro" id="IPR038178">
    <property type="entry name" value="Kringle_sf"/>
</dbReference>
<evidence type="ECO:0000313" key="6">
    <source>
        <dbReference type="EMBL" id="CUG93534.1"/>
    </source>
</evidence>
<dbReference type="SMART" id="SM00130">
    <property type="entry name" value="KR"/>
    <property type="match status" value="1"/>
</dbReference>
<dbReference type="InterPro" id="IPR013806">
    <property type="entry name" value="Kringle-like"/>
</dbReference>
<feature type="signal peptide" evidence="4">
    <location>
        <begin position="1"/>
        <end position="17"/>
    </location>
</feature>